<dbReference type="Pfam" id="PF26251">
    <property type="entry name" value="TPR_TRAPPC9-Trs120"/>
    <property type="match status" value="1"/>
</dbReference>
<dbReference type="EMBL" id="LT635756">
    <property type="protein sequence ID" value="SGZ47284.1"/>
    <property type="molecule type" value="Genomic_DNA"/>
</dbReference>
<dbReference type="Pfam" id="PF26254">
    <property type="entry name" value="Ig_TRAPPC9-Trs120_1st"/>
    <property type="match status" value="2"/>
</dbReference>
<dbReference type="Pfam" id="PF26280">
    <property type="entry name" value="Ig_TRAPPC9-Trs120_2nd"/>
    <property type="match status" value="1"/>
</dbReference>
<dbReference type="InterPro" id="IPR058567">
    <property type="entry name" value="Ig_TRAPPC9_Trs120_3rd"/>
</dbReference>
<organism evidence="8 9">
    <name type="scientific">Sungouiella intermedia</name>
    <dbReference type="NCBI Taxonomy" id="45354"/>
    <lineage>
        <taxon>Eukaryota</taxon>
        <taxon>Fungi</taxon>
        <taxon>Dikarya</taxon>
        <taxon>Ascomycota</taxon>
        <taxon>Saccharomycotina</taxon>
        <taxon>Pichiomycetes</taxon>
        <taxon>Metschnikowiaceae</taxon>
        <taxon>Sungouiella</taxon>
    </lineage>
</organism>
<gene>
    <name evidence="8" type="ORF">SAMEA4029010_CIC11G00000005170</name>
</gene>
<keyword evidence="9" id="KW-1185">Reference proteome</keyword>
<evidence type="ECO:0000259" key="4">
    <source>
        <dbReference type="Pfam" id="PF26251"/>
    </source>
</evidence>
<dbReference type="Pfam" id="PF26282">
    <property type="entry name" value="Ig_TRAPPC9-Trs120_3rd"/>
    <property type="match status" value="1"/>
</dbReference>
<evidence type="ECO:0000259" key="7">
    <source>
        <dbReference type="Pfam" id="PF26283"/>
    </source>
</evidence>
<dbReference type="PANTHER" id="PTHR21512:SF5">
    <property type="entry name" value="TRAFFICKING PROTEIN PARTICLE COMPLEX SUBUNIT 9"/>
    <property type="match status" value="1"/>
</dbReference>
<dbReference type="OrthoDB" id="27962at2759"/>
<name>A0A1L0B7Z6_9ASCO</name>
<dbReference type="InterPro" id="IPR058565">
    <property type="entry name" value="Ig_TRAPPC9_Trs120_1st"/>
</dbReference>
<evidence type="ECO:0000256" key="2">
    <source>
        <dbReference type="ARBA" id="ARBA00023034"/>
    </source>
</evidence>
<dbReference type="Pfam" id="PF08626">
    <property type="entry name" value="TRAPPC9-Trs120"/>
    <property type="match status" value="1"/>
</dbReference>
<dbReference type="InterPro" id="IPR058563">
    <property type="entry name" value="Trs120_TRAPPC9_N"/>
</dbReference>
<dbReference type="PANTHER" id="PTHR21512">
    <property type="entry name" value="TRAFFICKING PROTEIN PARTICLE COMPLEX SUBUNIT 9"/>
    <property type="match status" value="1"/>
</dbReference>
<sequence>MDRFSFVAPARAKVLVVPVAGLSGEKFDRYFQQIKSANDIRLLDVTPIPECRYFNPQAFPQGRVFYDFATSFHDEESVFLHDFEPFRKTMIVLGVGEYDKSKEDASLSDLRSRLPTAIVHNCIFFNSSVEVADVATPNVYYLTSPSHLSITAMETTICSVTRSYLKALDECAASYESMSLRSPVSLVDSNVLTRTINLAQKRISSGSSFKVSFSNGQDVSKSTDVKLKALQKQTGRHSKLMGNFFLLAGKCNDALQYFTDAAINAKKCDDYLWLASALEGLATSAFILAYLDLPFHVQNPMLASILLVPKNRVVTLGPSTSRVSTESLGTKSSVSVVSPRNSTSSSLGFGFSAATLTGTMTDFSAMPLPEFLRVLCLKASQYYQLSATEIEDCVPDLVYVAAIIRHVKLMVTIYLGASTPLRSILESVIKSIPIILKGSKEGSLVLKSDIIQEVDKVFSLQLVELDFNEQCHVYCSLASIYSDLKLYRKQAFILRILLVALLPKVARMAKRDTVADLNSLASITSIFLLLFQVYHIDSEPERKESMAKDHISDWSTLQILIIKICLRIAESLQDYKTLAKLCVLTSTRYSHCLLPEDQIKLKEKLNWLNLLLANNESDDSLPHSDPFMVRNIKFVVTPSASDLVPFADVEQSNGSANGAVLFNPFNKSKTGTNKERLICVNEVHQLKVTLQNPFPYDVDLDEIAVASDEIVKVETIRSLIKKVSSTPISQRSELNGNNGIGSIHRRNVVQNGALSPVQHGTVVLERNSVSQVIVSFKALNPGKLTIKGLTLKAGNSRNQLFLILELEKACELQKIKTYGILAPIHDEATLDKLIHNLSQASITERVITKELSLGVIARQPSLSVIKNLITNGWVMLLEGEKQHFSLELKNTSADPVNYLSFSFWDSTSDSINNKLSQPGAYAAEDVYELEWQLIKNRPFQVLNKQELATRHKVIKPNGDFRIDYEINGKRGMTDLKLILEYSNKKADTPGENYMKTVSVPLSVSIQPSLDIVGCDVIPFFSSSLHGYVAGSHEGGIIQRNMDSLLDFIATTKTSTEEDISSYALLVLDVKNSWKHKLCANISNSFATREKYVVNEVLDTSETCRFLLPVKRIGHDVVDTSKPIPSLRNKQFIKNYNISKEDEIQERKDFWIKSILLEGLSGKWNTVDLQTERSGVLDTRCIRLNRDMTNVLVYDSILIQHSIFLDDGLNKEIQEENNEYRLEREQFYVLKTKIINHTHDSLTGTLRHVPFPVNAATKQELSIELKILYNGELQKHIGKKSIPRGQSLELSLGFLILDKGRYEWGCVFDVAKERGKRVIGREPVYINAS</sequence>
<protein>
    <submittedName>
        <fullName evidence="8">CIC11C00000005170</fullName>
    </submittedName>
</protein>
<dbReference type="Proteomes" id="UP000182334">
    <property type="component" value="Chromosome I"/>
</dbReference>
<feature type="domain" description="Trs120/TRAPPC9 first Ig-like" evidence="5">
    <location>
        <begin position="758"/>
        <end position="857"/>
    </location>
</feature>
<dbReference type="Pfam" id="PF26283">
    <property type="entry name" value="Ig_TRAPPC9-Trs120_4th"/>
    <property type="match status" value="1"/>
</dbReference>
<evidence type="ECO:0000256" key="1">
    <source>
        <dbReference type="ARBA" id="ARBA00004555"/>
    </source>
</evidence>
<feature type="domain" description="Trs120/TRAPPC9 N-terminal" evidence="3">
    <location>
        <begin position="4"/>
        <end position="298"/>
    </location>
</feature>
<reference evidence="8 9" key="1">
    <citation type="submission" date="2016-10" db="EMBL/GenBank/DDBJ databases">
        <authorList>
            <person name="de Groot N.N."/>
        </authorList>
    </citation>
    <scope>NUCLEOTIDE SEQUENCE [LARGE SCALE GENOMIC DNA]</scope>
    <source>
        <strain evidence="8 9">CBS 141442</strain>
    </source>
</reference>
<evidence type="ECO:0000259" key="3">
    <source>
        <dbReference type="Pfam" id="PF08626"/>
    </source>
</evidence>
<dbReference type="STRING" id="45354.A0A1L0B7Z6"/>
<dbReference type="GO" id="GO:0005802">
    <property type="term" value="C:trans-Golgi network"/>
    <property type="evidence" value="ECO:0007669"/>
    <property type="project" value="TreeGrafter"/>
</dbReference>
<feature type="domain" description="Trs120/TRAPPC9 TPR region" evidence="4">
    <location>
        <begin position="368"/>
        <end position="607"/>
    </location>
</feature>
<evidence type="ECO:0000313" key="8">
    <source>
        <dbReference type="EMBL" id="SGZ47284.1"/>
    </source>
</evidence>
<proteinExistence type="predicted"/>
<feature type="domain" description="Trs120/TRAPPC9 fourth Ig-like" evidence="7">
    <location>
        <begin position="1209"/>
        <end position="1327"/>
    </location>
</feature>
<evidence type="ECO:0000313" key="9">
    <source>
        <dbReference type="Proteomes" id="UP000182334"/>
    </source>
</evidence>
<feature type="domain" description="Trs120/TRAPPC9 first Ig-like" evidence="5">
    <location>
        <begin position="641"/>
        <end position="708"/>
    </location>
</feature>
<dbReference type="InterPro" id="IPR058564">
    <property type="entry name" value="TPR_TRAPPC9_Trs120"/>
</dbReference>
<evidence type="ECO:0000259" key="5">
    <source>
        <dbReference type="Pfam" id="PF26254"/>
    </source>
</evidence>
<dbReference type="InterPro" id="IPR013935">
    <property type="entry name" value="Trs120_TRAPPC9"/>
</dbReference>
<comment type="subcellular location">
    <subcellularLocation>
        <location evidence="1">Golgi apparatus</location>
    </subcellularLocation>
</comment>
<keyword evidence="2" id="KW-0333">Golgi apparatus</keyword>
<accession>A0A1L0B7Z6</accession>
<dbReference type="InterPro" id="IPR058568">
    <property type="entry name" value="Ig_TRAPPC9_Trs120_4th"/>
</dbReference>
<feature type="domain" description="Trs120/TRAPPC9 third Ig-like" evidence="6">
    <location>
        <begin position="1010"/>
        <end position="1191"/>
    </location>
</feature>
<evidence type="ECO:0000259" key="6">
    <source>
        <dbReference type="Pfam" id="PF26282"/>
    </source>
</evidence>